<feature type="transmembrane region" description="Helical" evidence="1">
    <location>
        <begin position="108"/>
        <end position="127"/>
    </location>
</feature>
<feature type="transmembrane region" description="Helical" evidence="1">
    <location>
        <begin position="38"/>
        <end position="60"/>
    </location>
</feature>
<evidence type="ECO:0000256" key="1">
    <source>
        <dbReference type="SAM" id="Phobius"/>
    </source>
</evidence>
<accession>A0A4S2H1Z0</accession>
<protein>
    <submittedName>
        <fullName evidence="2">Uncharacterized protein</fullName>
    </submittedName>
</protein>
<keyword evidence="3" id="KW-1185">Reference proteome</keyword>
<dbReference type="Proteomes" id="UP000308054">
    <property type="component" value="Unassembled WGS sequence"/>
</dbReference>
<feature type="transmembrane region" description="Helical" evidence="1">
    <location>
        <begin position="147"/>
        <end position="164"/>
    </location>
</feature>
<dbReference type="OrthoDB" id="7629628at2"/>
<comment type="caution">
    <text evidence="2">The sequence shown here is derived from an EMBL/GenBank/DDBJ whole genome shotgun (WGS) entry which is preliminary data.</text>
</comment>
<feature type="transmembrane region" description="Helical" evidence="1">
    <location>
        <begin position="6"/>
        <end position="26"/>
    </location>
</feature>
<organism evidence="2 3">
    <name type="scientific">Marinicauda algicola</name>
    <dbReference type="NCBI Taxonomy" id="2029849"/>
    <lineage>
        <taxon>Bacteria</taxon>
        <taxon>Pseudomonadati</taxon>
        <taxon>Pseudomonadota</taxon>
        <taxon>Alphaproteobacteria</taxon>
        <taxon>Maricaulales</taxon>
        <taxon>Maricaulaceae</taxon>
        <taxon>Marinicauda</taxon>
    </lineage>
</organism>
<proteinExistence type="predicted"/>
<keyword evidence="1" id="KW-0472">Membrane</keyword>
<dbReference type="RefSeq" id="WP_135995722.1">
    <property type="nucleotide sequence ID" value="NZ_CP071057.1"/>
</dbReference>
<evidence type="ECO:0000313" key="2">
    <source>
        <dbReference type="EMBL" id="TGY89182.1"/>
    </source>
</evidence>
<dbReference type="AlphaFoldDB" id="A0A4S2H1Z0"/>
<name>A0A4S2H1Z0_9PROT</name>
<feature type="transmembrane region" description="Helical" evidence="1">
    <location>
        <begin position="80"/>
        <end position="101"/>
    </location>
</feature>
<keyword evidence="1" id="KW-0812">Transmembrane</keyword>
<evidence type="ECO:0000313" key="3">
    <source>
        <dbReference type="Proteomes" id="UP000308054"/>
    </source>
</evidence>
<keyword evidence="1" id="KW-1133">Transmembrane helix</keyword>
<sequence>MRFLPYIIGLFMLAPFALWAGFYLAFPGPKPGLDVPVVTALLAISLPLAAYHYIAGLAYVANSIAGRPGEIVPDWKPARWLMRAMPAATGVLAIGASALLWRAGEGAGAALATLAGGLAIAALLEHLSRAPSLSLPRLDLAHLLHQAMRGLGHGLLAVPVLGWMLREARRDPHRGIPLLVLNLGLALGLATAVFGMIVPMAAAMLSVPLVFYALFALTGE</sequence>
<dbReference type="EMBL" id="SRXW01000002">
    <property type="protein sequence ID" value="TGY89182.1"/>
    <property type="molecule type" value="Genomic_DNA"/>
</dbReference>
<reference evidence="2 3" key="1">
    <citation type="journal article" date="2017" name="Int. J. Syst. Evol. Microbiol.">
        <title>Marinicauda algicola sp. nov., isolated from a marine red alga Rhodosorus marinus.</title>
        <authorList>
            <person name="Jeong S.E."/>
            <person name="Jeon S.H."/>
            <person name="Chun B.H."/>
            <person name="Kim D.W."/>
            <person name="Jeon C.O."/>
        </authorList>
    </citation>
    <scope>NUCLEOTIDE SEQUENCE [LARGE SCALE GENOMIC DNA]</scope>
    <source>
        <strain evidence="2 3">JCM 31718</strain>
    </source>
</reference>
<gene>
    <name evidence="2" type="ORF">E5163_08665</name>
</gene>
<feature type="transmembrane region" description="Helical" evidence="1">
    <location>
        <begin position="176"/>
        <end position="194"/>
    </location>
</feature>